<dbReference type="AlphaFoldDB" id="A0A238ZQ57"/>
<protein>
    <submittedName>
        <fullName evidence="2">Protein N-acetyltransferase, RimJ/RimL family</fullName>
    </submittedName>
</protein>
<sequence length="177" mass="20823">MSFDFNNYQFTLLSIEDDTSFFKLINENKERLKDFFAGTVSKTTTLEATKHYCKQIEIRIEERTYFPYLIKEKTSQKLIGFIDIKNIDWEVPKAELGAFIDKNYEGKGIITHHLTHLIDTIVQRHGFKKLLCRIAKENKRSIQVAIACGFLYEGTIKRDYRTTDGRLIDLNYYGKLF</sequence>
<dbReference type="RefSeq" id="WP_089371740.1">
    <property type="nucleotide sequence ID" value="NZ_BMEP01000001.1"/>
</dbReference>
<dbReference type="InterPro" id="IPR016181">
    <property type="entry name" value="Acyl_CoA_acyltransferase"/>
</dbReference>
<keyword evidence="2" id="KW-0808">Transferase</keyword>
<dbReference type="InterPro" id="IPR000182">
    <property type="entry name" value="GNAT_dom"/>
</dbReference>
<dbReference type="InterPro" id="IPR051531">
    <property type="entry name" value="N-acetyltransferase"/>
</dbReference>
<reference evidence="2 3" key="1">
    <citation type="submission" date="2017-06" db="EMBL/GenBank/DDBJ databases">
        <authorList>
            <person name="Kim H.J."/>
            <person name="Triplett B.A."/>
        </authorList>
    </citation>
    <scope>NUCLEOTIDE SEQUENCE [LARGE SCALE GENOMIC DNA]</scope>
    <source>
        <strain evidence="2 3">DSM 25597</strain>
    </source>
</reference>
<evidence type="ECO:0000313" key="3">
    <source>
        <dbReference type="Proteomes" id="UP000198379"/>
    </source>
</evidence>
<dbReference type="PROSITE" id="PS51186">
    <property type="entry name" value="GNAT"/>
    <property type="match status" value="1"/>
</dbReference>
<feature type="domain" description="N-acetyltransferase" evidence="1">
    <location>
        <begin position="23"/>
        <end position="177"/>
    </location>
</feature>
<proteinExistence type="predicted"/>
<dbReference type="Pfam" id="PF13302">
    <property type="entry name" value="Acetyltransf_3"/>
    <property type="match status" value="1"/>
</dbReference>
<organism evidence="2 3">
    <name type="scientific">Dokdonia pacifica</name>
    <dbReference type="NCBI Taxonomy" id="1627892"/>
    <lineage>
        <taxon>Bacteria</taxon>
        <taxon>Pseudomonadati</taxon>
        <taxon>Bacteroidota</taxon>
        <taxon>Flavobacteriia</taxon>
        <taxon>Flavobacteriales</taxon>
        <taxon>Flavobacteriaceae</taxon>
        <taxon>Dokdonia</taxon>
    </lineage>
</organism>
<evidence type="ECO:0000313" key="2">
    <source>
        <dbReference type="EMBL" id="SNR85586.1"/>
    </source>
</evidence>
<gene>
    <name evidence="2" type="ORF">SAMN06265376_103434</name>
</gene>
<dbReference type="EMBL" id="FZNY01000003">
    <property type="protein sequence ID" value="SNR85586.1"/>
    <property type="molecule type" value="Genomic_DNA"/>
</dbReference>
<dbReference type="Proteomes" id="UP000198379">
    <property type="component" value="Unassembled WGS sequence"/>
</dbReference>
<accession>A0A238ZQ57</accession>
<evidence type="ECO:0000259" key="1">
    <source>
        <dbReference type="PROSITE" id="PS51186"/>
    </source>
</evidence>
<dbReference type="PANTHER" id="PTHR43792">
    <property type="entry name" value="GNAT FAMILY, PUTATIVE (AFU_ORTHOLOGUE AFUA_3G00765)-RELATED-RELATED"/>
    <property type="match status" value="1"/>
</dbReference>
<dbReference type="Gene3D" id="3.40.630.30">
    <property type="match status" value="1"/>
</dbReference>
<name>A0A238ZQ57_9FLAO</name>
<dbReference type="GO" id="GO:0016747">
    <property type="term" value="F:acyltransferase activity, transferring groups other than amino-acyl groups"/>
    <property type="evidence" value="ECO:0007669"/>
    <property type="project" value="InterPro"/>
</dbReference>
<keyword evidence="3" id="KW-1185">Reference proteome</keyword>
<dbReference type="OrthoDB" id="883856at2"/>
<dbReference type="SUPFAM" id="SSF55729">
    <property type="entry name" value="Acyl-CoA N-acyltransferases (Nat)"/>
    <property type="match status" value="1"/>
</dbReference>